<dbReference type="EMBL" id="WHVB01000029">
    <property type="protein sequence ID" value="KAF8469306.1"/>
    <property type="molecule type" value="Genomic_DNA"/>
</dbReference>
<keyword evidence="1" id="KW-0732">Signal</keyword>
<dbReference type="Proteomes" id="UP000759537">
    <property type="component" value="Unassembled WGS sequence"/>
</dbReference>
<name>A0A9P5JXU9_9AGAM</name>
<dbReference type="AlphaFoldDB" id="A0A9P5JXU9"/>
<proteinExistence type="predicted"/>
<protein>
    <submittedName>
        <fullName evidence="2">Uncharacterized protein</fullName>
    </submittedName>
</protein>
<organism evidence="2 3">
    <name type="scientific">Russula ochroleuca</name>
    <dbReference type="NCBI Taxonomy" id="152965"/>
    <lineage>
        <taxon>Eukaryota</taxon>
        <taxon>Fungi</taxon>
        <taxon>Dikarya</taxon>
        <taxon>Basidiomycota</taxon>
        <taxon>Agaricomycotina</taxon>
        <taxon>Agaricomycetes</taxon>
        <taxon>Russulales</taxon>
        <taxon>Russulaceae</taxon>
        <taxon>Russula</taxon>
    </lineage>
</organism>
<sequence>MYALSSLILSDRLPVVLALTLPPRLSQFAPPSEGPLLPGFLVASSNYAIPTSAPRSGGVNFAAQGIRLDQCCALAPLPSPTTLRPSVVTSEWDMITFTTCQHPVKSFDGNEGFNHTSKNYVNTSAPGYVYYVRKQPHDHLLHAFSTVEANWGLSSLGHGDTDKWWTGLRRFRYEHQLYRGGRTALGQPHAQKKTVPGQARVTARTQTGSSNGNGFWHDPPGLWHFWFERTGLSLSPHNTRPPGPDGNFGSGYAGGSVVSSFMRI</sequence>
<feature type="chain" id="PRO_5040133394" evidence="1">
    <location>
        <begin position="19"/>
        <end position="264"/>
    </location>
</feature>
<keyword evidence="3" id="KW-1185">Reference proteome</keyword>
<comment type="caution">
    <text evidence="2">The sequence shown here is derived from an EMBL/GenBank/DDBJ whole genome shotgun (WGS) entry which is preliminary data.</text>
</comment>
<evidence type="ECO:0000256" key="1">
    <source>
        <dbReference type="SAM" id="SignalP"/>
    </source>
</evidence>
<reference evidence="2" key="1">
    <citation type="submission" date="2019-10" db="EMBL/GenBank/DDBJ databases">
        <authorList>
            <consortium name="DOE Joint Genome Institute"/>
            <person name="Kuo A."/>
            <person name="Miyauchi S."/>
            <person name="Kiss E."/>
            <person name="Drula E."/>
            <person name="Kohler A."/>
            <person name="Sanchez-Garcia M."/>
            <person name="Andreopoulos B."/>
            <person name="Barry K.W."/>
            <person name="Bonito G."/>
            <person name="Buee M."/>
            <person name="Carver A."/>
            <person name="Chen C."/>
            <person name="Cichocki N."/>
            <person name="Clum A."/>
            <person name="Culley D."/>
            <person name="Crous P.W."/>
            <person name="Fauchery L."/>
            <person name="Girlanda M."/>
            <person name="Hayes R."/>
            <person name="Keri Z."/>
            <person name="LaButti K."/>
            <person name="Lipzen A."/>
            <person name="Lombard V."/>
            <person name="Magnuson J."/>
            <person name="Maillard F."/>
            <person name="Morin E."/>
            <person name="Murat C."/>
            <person name="Nolan M."/>
            <person name="Ohm R."/>
            <person name="Pangilinan J."/>
            <person name="Pereira M."/>
            <person name="Perotto S."/>
            <person name="Peter M."/>
            <person name="Riley R."/>
            <person name="Sitrit Y."/>
            <person name="Stielow B."/>
            <person name="Szollosi G."/>
            <person name="Zifcakova L."/>
            <person name="Stursova M."/>
            <person name="Spatafora J.W."/>
            <person name="Tedersoo L."/>
            <person name="Vaario L.-M."/>
            <person name="Yamada A."/>
            <person name="Yan M."/>
            <person name="Wang P."/>
            <person name="Xu J."/>
            <person name="Bruns T."/>
            <person name="Baldrian P."/>
            <person name="Vilgalys R."/>
            <person name="Henrissat B."/>
            <person name="Grigoriev I.V."/>
            <person name="Hibbett D."/>
            <person name="Nagy L.G."/>
            <person name="Martin F.M."/>
        </authorList>
    </citation>
    <scope>NUCLEOTIDE SEQUENCE</scope>
    <source>
        <strain evidence="2">Prilba</strain>
    </source>
</reference>
<gene>
    <name evidence="2" type="ORF">DFH94DRAFT_847874</name>
</gene>
<evidence type="ECO:0000313" key="3">
    <source>
        <dbReference type="Proteomes" id="UP000759537"/>
    </source>
</evidence>
<feature type="signal peptide" evidence="1">
    <location>
        <begin position="1"/>
        <end position="18"/>
    </location>
</feature>
<reference evidence="2" key="2">
    <citation type="journal article" date="2020" name="Nat. Commun.">
        <title>Large-scale genome sequencing of mycorrhizal fungi provides insights into the early evolution of symbiotic traits.</title>
        <authorList>
            <person name="Miyauchi S."/>
            <person name="Kiss E."/>
            <person name="Kuo A."/>
            <person name="Drula E."/>
            <person name="Kohler A."/>
            <person name="Sanchez-Garcia M."/>
            <person name="Morin E."/>
            <person name="Andreopoulos B."/>
            <person name="Barry K.W."/>
            <person name="Bonito G."/>
            <person name="Buee M."/>
            <person name="Carver A."/>
            <person name="Chen C."/>
            <person name="Cichocki N."/>
            <person name="Clum A."/>
            <person name="Culley D."/>
            <person name="Crous P.W."/>
            <person name="Fauchery L."/>
            <person name="Girlanda M."/>
            <person name="Hayes R.D."/>
            <person name="Keri Z."/>
            <person name="LaButti K."/>
            <person name="Lipzen A."/>
            <person name="Lombard V."/>
            <person name="Magnuson J."/>
            <person name="Maillard F."/>
            <person name="Murat C."/>
            <person name="Nolan M."/>
            <person name="Ohm R.A."/>
            <person name="Pangilinan J."/>
            <person name="Pereira M.F."/>
            <person name="Perotto S."/>
            <person name="Peter M."/>
            <person name="Pfister S."/>
            <person name="Riley R."/>
            <person name="Sitrit Y."/>
            <person name="Stielow J.B."/>
            <person name="Szollosi G."/>
            <person name="Zifcakova L."/>
            <person name="Stursova M."/>
            <person name="Spatafora J.W."/>
            <person name="Tedersoo L."/>
            <person name="Vaario L.M."/>
            <person name="Yamada A."/>
            <person name="Yan M."/>
            <person name="Wang P."/>
            <person name="Xu J."/>
            <person name="Bruns T."/>
            <person name="Baldrian P."/>
            <person name="Vilgalys R."/>
            <person name="Dunand C."/>
            <person name="Henrissat B."/>
            <person name="Grigoriev I.V."/>
            <person name="Hibbett D."/>
            <person name="Nagy L.G."/>
            <person name="Martin F.M."/>
        </authorList>
    </citation>
    <scope>NUCLEOTIDE SEQUENCE</scope>
    <source>
        <strain evidence="2">Prilba</strain>
    </source>
</reference>
<evidence type="ECO:0000313" key="2">
    <source>
        <dbReference type="EMBL" id="KAF8469306.1"/>
    </source>
</evidence>
<accession>A0A9P5JXU9</accession>